<dbReference type="AlphaFoldDB" id="V4REP9"/>
<dbReference type="Proteomes" id="UP000017819">
    <property type="component" value="Unassembled WGS sequence"/>
</dbReference>
<evidence type="ECO:0000256" key="15">
    <source>
        <dbReference type="SAM" id="Phobius"/>
    </source>
</evidence>
<evidence type="ECO:0000256" key="6">
    <source>
        <dbReference type="ARBA" id="ARBA00022475"/>
    </source>
</evidence>
<keyword evidence="5" id="KW-0475">Mercuric resistance</keyword>
<evidence type="ECO:0000256" key="11">
    <source>
        <dbReference type="ARBA" id="ARBA00022989"/>
    </source>
</evidence>
<keyword evidence="12 15" id="KW-0472">Membrane</keyword>
<sequence>MEGSNHSAAPGRSFDDGRTASGAIAFGGLIGAVASTSCCIVPLVLFSLGIGGAWIGTLTALAPYQPIFAVVTLGFLGSGYYLTRRTTQDCEGGACARPLPSRLVKATLWVATVLVTSAIIFPYLAPSLLAA</sequence>
<feature type="transmembrane region" description="Helical" evidence="15">
    <location>
        <begin position="61"/>
        <end position="82"/>
    </location>
</feature>
<evidence type="ECO:0000313" key="16">
    <source>
        <dbReference type="EMBL" id="ESR24616.1"/>
    </source>
</evidence>
<evidence type="ECO:0000256" key="10">
    <source>
        <dbReference type="ARBA" id="ARBA00022914"/>
    </source>
</evidence>
<accession>V4REP9</accession>
<feature type="transmembrane region" description="Helical" evidence="15">
    <location>
        <begin position="22"/>
        <end position="55"/>
    </location>
</feature>
<keyword evidence="11 15" id="KW-1133">Transmembrane helix</keyword>
<keyword evidence="6" id="KW-1003">Cell membrane</keyword>
<evidence type="ECO:0000256" key="3">
    <source>
        <dbReference type="ARBA" id="ARBA00017053"/>
    </source>
</evidence>
<keyword evidence="7" id="KW-0997">Cell inner membrane</keyword>
<protein>
    <recommendedName>
        <fullName evidence="3">Mercuric transport protein MerT</fullName>
    </recommendedName>
    <alternativeName>
        <fullName evidence="13">Mercury ion transport protein</fullName>
    </alternativeName>
</protein>
<gene>
    <name evidence="16" type="ORF">N177_2296</name>
</gene>
<evidence type="ECO:0000256" key="9">
    <source>
        <dbReference type="ARBA" id="ARBA00022723"/>
    </source>
</evidence>
<dbReference type="RefSeq" id="WP_023432425.1">
    <property type="nucleotide sequence ID" value="NZ_AWXZ01000030.1"/>
</dbReference>
<evidence type="ECO:0000256" key="1">
    <source>
        <dbReference type="ARBA" id="ARBA00004429"/>
    </source>
</evidence>
<evidence type="ECO:0000256" key="14">
    <source>
        <dbReference type="ARBA" id="ARBA00045720"/>
    </source>
</evidence>
<dbReference type="GO" id="GO:0015097">
    <property type="term" value="F:mercury ion transmembrane transporter activity"/>
    <property type="evidence" value="ECO:0007669"/>
    <property type="project" value="InterPro"/>
</dbReference>
<comment type="similarity">
    <text evidence="2">Belongs to the MerT family.</text>
</comment>
<evidence type="ECO:0000256" key="13">
    <source>
        <dbReference type="ARBA" id="ARBA00030934"/>
    </source>
</evidence>
<evidence type="ECO:0000256" key="5">
    <source>
        <dbReference type="ARBA" id="ARBA00022466"/>
    </source>
</evidence>
<dbReference type="InterPro" id="IPR003457">
    <property type="entry name" value="Transprt_MerT"/>
</dbReference>
<organism evidence="16 17">
    <name type="scientific">Lutibaculum baratangense AMV1</name>
    <dbReference type="NCBI Taxonomy" id="631454"/>
    <lineage>
        <taxon>Bacteria</taxon>
        <taxon>Pseudomonadati</taxon>
        <taxon>Pseudomonadota</taxon>
        <taxon>Alphaproteobacteria</taxon>
        <taxon>Hyphomicrobiales</taxon>
        <taxon>Tepidamorphaceae</taxon>
        <taxon>Lutibaculum</taxon>
    </lineage>
</organism>
<dbReference type="eggNOG" id="ENOG5031I40">
    <property type="taxonomic scope" value="Bacteria"/>
</dbReference>
<dbReference type="GO" id="GO:0005886">
    <property type="term" value="C:plasma membrane"/>
    <property type="evidence" value="ECO:0007669"/>
    <property type="project" value="UniProtKB-SubCell"/>
</dbReference>
<keyword evidence="4" id="KW-0813">Transport</keyword>
<comment type="function">
    <text evidence="14">Involved in mercury resistance. Probably transfers a mercuric ion from the periplasmic Hg(2+)-binding protein MerP to the cytoplasmic mercuric reductase MerA.</text>
</comment>
<dbReference type="PATRIC" id="fig|631454.5.peg.2264"/>
<evidence type="ECO:0000256" key="4">
    <source>
        <dbReference type="ARBA" id="ARBA00022448"/>
    </source>
</evidence>
<evidence type="ECO:0000256" key="12">
    <source>
        <dbReference type="ARBA" id="ARBA00023136"/>
    </source>
</evidence>
<comment type="subcellular location">
    <subcellularLocation>
        <location evidence="1">Cell inner membrane</location>
        <topology evidence="1">Multi-pass membrane protein</topology>
    </subcellularLocation>
</comment>
<comment type="caution">
    <text evidence="16">The sequence shown here is derived from an EMBL/GenBank/DDBJ whole genome shotgun (WGS) entry which is preliminary data.</text>
</comment>
<keyword evidence="9" id="KW-0479">Metal-binding</keyword>
<keyword evidence="8 15" id="KW-0812">Transmembrane</keyword>
<feature type="transmembrane region" description="Helical" evidence="15">
    <location>
        <begin position="103"/>
        <end position="125"/>
    </location>
</feature>
<dbReference type="OrthoDB" id="9813737at2"/>
<dbReference type="GO" id="GO:0046872">
    <property type="term" value="F:metal ion binding"/>
    <property type="evidence" value="ECO:0007669"/>
    <property type="project" value="UniProtKB-KW"/>
</dbReference>
<evidence type="ECO:0000256" key="2">
    <source>
        <dbReference type="ARBA" id="ARBA00008224"/>
    </source>
</evidence>
<reference evidence="16 17" key="1">
    <citation type="journal article" date="2014" name="Genome Announc.">
        <title>Draft Genome Sequence of Lutibaculum baratangense Strain AMV1T, Isolated from a Mud Volcano in Andamans, India.</title>
        <authorList>
            <person name="Singh A."/>
            <person name="Sreenivas A."/>
            <person name="Sathyanarayana Reddy G."/>
            <person name="Pinnaka A.K."/>
            <person name="Shivaji S."/>
        </authorList>
    </citation>
    <scope>NUCLEOTIDE SEQUENCE [LARGE SCALE GENOMIC DNA]</scope>
    <source>
        <strain evidence="16 17">AMV1</strain>
    </source>
</reference>
<dbReference type="EMBL" id="AWXZ01000030">
    <property type="protein sequence ID" value="ESR24616.1"/>
    <property type="molecule type" value="Genomic_DNA"/>
</dbReference>
<keyword evidence="10" id="KW-0476">Mercury</keyword>
<evidence type="ECO:0000256" key="8">
    <source>
        <dbReference type="ARBA" id="ARBA00022692"/>
    </source>
</evidence>
<name>V4REP9_9HYPH</name>
<keyword evidence="17" id="KW-1185">Reference proteome</keyword>
<evidence type="ECO:0000256" key="7">
    <source>
        <dbReference type="ARBA" id="ARBA00022519"/>
    </source>
</evidence>
<dbReference type="STRING" id="631454.N177_2296"/>
<evidence type="ECO:0000313" key="17">
    <source>
        <dbReference type="Proteomes" id="UP000017819"/>
    </source>
</evidence>
<dbReference type="Pfam" id="PF02411">
    <property type="entry name" value="MerT"/>
    <property type="match status" value="1"/>
</dbReference>
<proteinExistence type="inferred from homology"/>